<evidence type="ECO:0000313" key="1">
    <source>
        <dbReference type="EMBL" id="BDA77819.1"/>
    </source>
</evidence>
<dbReference type="SUPFAM" id="SSF53335">
    <property type="entry name" value="S-adenosyl-L-methionine-dependent methyltransferases"/>
    <property type="match status" value="1"/>
</dbReference>
<name>A0ABN6KDS1_9LEPT</name>
<evidence type="ECO:0000313" key="2">
    <source>
        <dbReference type="Proteomes" id="UP000245263"/>
    </source>
</evidence>
<proteinExistence type="predicted"/>
<reference evidence="1 2" key="1">
    <citation type="submission" date="2021-08" db="EMBL/GenBank/DDBJ databases">
        <title>Complete genome sequence of Leptospira kobayashii strain E30.</title>
        <authorList>
            <person name="Nakao R."/>
            <person name="Nakamura S."/>
            <person name="Masuzawa T."/>
            <person name="Koizumi N."/>
        </authorList>
    </citation>
    <scope>NUCLEOTIDE SEQUENCE [LARGE SCALE GENOMIC DNA]</scope>
    <source>
        <strain evidence="1 2">E30</strain>
    </source>
</reference>
<accession>A0ABN6KDS1</accession>
<dbReference type="InterPro" id="IPR029063">
    <property type="entry name" value="SAM-dependent_MTases_sf"/>
</dbReference>
<dbReference type="Pfam" id="PF13489">
    <property type="entry name" value="Methyltransf_23"/>
    <property type="match status" value="1"/>
</dbReference>
<dbReference type="Proteomes" id="UP000245263">
    <property type="component" value="Chromosome 1"/>
</dbReference>
<protein>
    <submittedName>
        <fullName evidence="1">Uncharacterized protein</fullName>
    </submittedName>
</protein>
<dbReference type="EMBL" id="AP025028">
    <property type="protein sequence ID" value="BDA77819.1"/>
    <property type="molecule type" value="Genomic_DNA"/>
</dbReference>
<gene>
    <name evidence="1" type="ORF">LPTSP3_g07490</name>
</gene>
<dbReference type="Gene3D" id="3.40.50.150">
    <property type="entry name" value="Vaccinia Virus protein VP39"/>
    <property type="match status" value="1"/>
</dbReference>
<dbReference type="RefSeq" id="WP_109020748.1">
    <property type="nucleotide sequence ID" value="NZ_AP025028.1"/>
</dbReference>
<organism evidence="1 2">
    <name type="scientific">Leptospira kobayashii</name>
    <dbReference type="NCBI Taxonomy" id="1917830"/>
    <lineage>
        <taxon>Bacteria</taxon>
        <taxon>Pseudomonadati</taxon>
        <taxon>Spirochaetota</taxon>
        <taxon>Spirochaetia</taxon>
        <taxon>Leptospirales</taxon>
        <taxon>Leptospiraceae</taxon>
        <taxon>Leptospira</taxon>
    </lineage>
</organism>
<keyword evidence="2" id="KW-1185">Reference proteome</keyword>
<sequence>MKQEEKIFRHINKNGYGIEVGPSHNPLAPKKKGYKVHVIDHLNKEQLIKKYEHHGVNLDNIEEVDFVWQGEDFSELTGKTKYYDWIIASHLIEHTPDFIGFLNNCDKVLKDDGVISLVVPDKRYCFDHFRPVTGLSKIIDSHSQKNKIHTPGTVAEYFLNVVAKNKQIAWSTYNSGDYNLIHSLEEAQDGMHAVINNKTYIDMHSWCFVPHSFRLIIHDLFSLGLIPLQEVDFFPTVGSEFYITLSRSGKGINKSRLEMLSIIESEIKEEASFFTKNKNFAKHLIGKYLLAPLRR</sequence>